<dbReference type="PROSITE" id="PS50297">
    <property type="entry name" value="ANK_REP_REGION"/>
    <property type="match status" value="1"/>
</dbReference>
<name>A0A9X0D4B2_9CNID</name>
<dbReference type="AlphaFoldDB" id="A0A9X0D4B2"/>
<sequence>MMVYLLHYLSALLEVASDEHDIEVVMETAKAVAWVGLRSTTASTLLHLASNSRTEDISSLKEHLHFPSLRVCELLMDSGIDQSVVDGDRNTALHILLTKGHAERDVLSCLLKAGAHMDARNSSGKTVLDLARCEKVRRVVQSAEHVPGLQCLAARKIMGEKMPYEGIVPKRLESFIQMH</sequence>
<keyword evidence="4" id="KW-0732">Signal</keyword>
<dbReference type="PROSITE" id="PS50088">
    <property type="entry name" value="ANK_REPEAT"/>
    <property type="match status" value="1"/>
</dbReference>
<dbReference type="Proteomes" id="UP001163046">
    <property type="component" value="Unassembled WGS sequence"/>
</dbReference>
<evidence type="ECO:0000256" key="3">
    <source>
        <dbReference type="PROSITE-ProRule" id="PRU00023"/>
    </source>
</evidence>
<dbReference type="InterPro" id="IPR036770">
    <property type="entry name" value="Ankyrin_rpt-contain_sf"/>
</dbReference>
<comment type="caution">
    <text evidence="5">The sequence shown here is derived from an EMBL/GenBank/DDBJ whole genome shotgun (WGS) entry which is preliminary data.</text>
</comment>
<dbReference type="EMBL" id="MU825876">
    <property type="protein sequence ID" value="KAJ7386385.1"/>
    <property type="molecule type" value="Genomic_DNA"/>
</dbReference>
<evidence type="ECO:0000313" key="5">
    <source>
        <dbReference type="EMBL" id="KAJ7386385.1"/>
    </source>
</evidence>
<keyword evidence="1" id="KW-0677">Repeat</keyword>
<reference evidence="5" key="1">
    <citation type="submission" date="2023-01" db="EMBL/GenBank/DDBJ databases">
        <title>Genome assembly of the deep-sea coral Lophelia pertusa.</title>
        <authorList>
            <person name="Herrera S."/>
            <person name="Cordes E."/>
        </authorList>
    </citation>
    <scope>NUCLEOTIDE SEQUENCE</scope>
    <source>
        <strain evidence="5">USNM1676648</strain>
        <tissue evidence="5">Polyp</tissue>
    </source>
</reference>
<evidence type="ECO:0000313" key="6">
    <source>
        <dbReference type="Proteomes" id="UP001163046"/>
    </source>
</evidence>
<evidence type="ECO:0000256" key="1">
    <source>
        <dbReference type="ARBA" id="ARBA00022737"/>
    </source>
</evidence>
<protein>
    <submittedName>
        <fullName evidence="5">Protein fem-1 C</fullName>
    </submittedName>
</protein>
<accession>A0A9X0D4B2</accession>
<dbReference type="OrthoDB" id="194358at2759"/>
<dbReference type="Pfam" id="PF00023">
    <property type="entry name" value="Ank"/>
    <property type="match status" value="1"/>
</dbReference>
<dbReference type="PANTHER" id="PTHR24171">
    <property type="entry name" value="ANKYRIN REPEAT DOMAIN-CONTAINING PROTEIN 39-RELATED"/>
    <property type="match status" value="1"/>
</dbReference>
<feature type="chain" id="PRO_5040752285" evidence="4">
    <location>
        <begin position="18"/>
        <end position="179"/>
    </location>
</feature>
<feature type="signal peptide" evidence="4">
    <location>
        <begin position="1"/>
        <end position="17"/>
    </location>
</feature>
<dbReference type="Gene3D" id="1.25.40.20">
    <property type="entry name" value="Ankyrin repeat-containing domain"/>
    <property type="match status" value="1"/>
</dbReference>
<keyword evidence="2 3" id="KW-0040">ANK repeat</keyword>
<evidence type="ECO:0000256" key="2">
    <source>
        <dbReference type="ARBA" id="ARBA00023043"/>
    </source>
</evidence>
<evidence type="ECO:0000256" key="4">
    <source>
        <dbReference type="SAM" id="SignalP"/>
    </source>
</evidence>
<feature type="repeat" description="ANK" evidence="3">
    <location>
        <begin position="88"/>
        <end position="122"/>
    </location>
</feature>
<gene>
    <name evidence="5" type="primary">FEM1C_1</name>
    <name evidence="5" type="ORF">OS493_008509</name>
</gene>
<proteinExistence type="predicted"/>
<keyword evidence="6" id="KW-1185">Reference proteome</keyword>
<organism evidence="5 6">
    <name type="scientific">Desmophyllum pertusum</name>
    <dbReference type="NCBI Taxonomy" id="174260"/>
    <lineage>
        <taxon>Eukaryota</taxon>
        <taxon>Metazoa</taxon>
        <taxon>Cnidaria</taxon>
        <taxon>Anthozoa</taxon>
        <taxon>Hexacorallia</taxon>
        <taxon>Scleractinia</taxon>
        <taxon>Caryophylliina</taxon>
        <taxon>Caryophylliidae</taxon>
        <taxon>Desmophyllum</taxon>
    </lineage>
</organism>
<dbReference type="InterPro" id="IPR002110">
    <property type="entry name" value="Ankyrin_rpt"/>
</dbReference>
<dbReference type="SUPFAM" id="SSF48403">
    <property type="entry name" value="Ankyrin repeat"/>
    <property type="match status" value="1"/>
</dbReference>